<feature type="domain" description="YbaK/aminoacyl-tRNA synthetase-associated" evidence="1">
    <location>
        <begin position="40"/>
        <end position="139"/>
    </location>
</feature>
<accession>A0ABR6WQL8</accession>
<dbReference type="EMBL" id="WJBB01000050">
    <property type="protein sequence ID" value="MBC3798664.1"/>
    <property type="molecule type" value="Genomic_DNA"/>
</dbReference>
<dbReference type="Gene3D" id="3.90.960.10">
    <property type="entry name" value="YbaK/aminoacyl-tRNA synthetase-associated domain"/>
    <property type="match status" value="1"/>
</dbReference>
<dbReference type="RefSeq" id="WP_148606075.1">
    <property type="nucleotide sequence ID" value="NZ_RXYB01000030.1"/>
</dbReference>
<dbReference type="PANTHER" id="PTHR30411:SF1">
    <property type="entry name" value="CYTOPLASMIC PROTEIN"/>
    <property type="match status" value="1"/>
</dbReference>
<evidence type="ECO:0000313" key="3">
    <source>
        <dbReference type="Proteomes" id="UP000653358"/>
    </source>
</evidence>
<proteinExistence type="predicted"/>
<protein>
    <recommendedName>
        <fullName evidence="1">YbaK/aminoacyl-tRNA synthetase-associated domain-containing protein</fullName>
    </recommendedName>
</protein>
<dbReference type="Pfam" id="PF04073">
    <property type="entry name" value="tRNA_edit"/>
    <property type="match status" value="1"/>
</dbReference>
<dbReference type="InterPro" id="IPR036754">
    <property type="entry name" value="YbaK/aa-tRNA-synt-asso_dom_sf"/>
</dbReference>
<dbReference type="Proteomes" id="UP000653358">
    <property type="component" value="Unassembled WGS sequence"/>
</dbReference>
<dbReference type="SUPFAM" id="SSF55826">
    <property type="entry name" value="YbaK/ProRS associated domain"/>
    <property type="match status" value="1"/>
</dbReference>
<sequence length="148" mass="16592">MTIEELRIWLNNSDVDFEILPNEKPVLSVNDALGFYEICETAPTLIIKSEKGYFALLLSGDRGRIDFKQIKKILQCKKVRMASADEVFETIGFEVGSVPLVGHHLPSVLDLHLLNYPYVYGGVGNANFTLKINPQDLIKVNDIVAEID</sequence>
<evidence type="ECO:0000313" key="2">
    <source>
        <dbReference type="EMBL" id="MBC3798664.1"/>
    </source>
</evidence>
<organism evidence="2 3">
    <name type="scientific">Acetobacterium tundrae</name>
    <dbReference type="NCBI Taxonomy" id="132932"/>
    <lineage>
        <taxon>Bacteria</taxon>
        <taxon>Bacillati</taxon>
        <taxon>Bacillota</taxon>
        <taxon>Clostridia</taxon>
        <taxon>Eubacteriales</taxon>
        <taxon>Eubacteriaceae</taxon>
        <taxon>Acetobacterium</taxon>
    </lineage>
</organism>
<reference evidence="2 3" key="1">
    <citation type="journal article" date="2020" name="mSystems">
        <title>Defining Genomic and Predicted Metabolic Features of the Acetobacterium Genus.</title>
        <authorList>
            <person name="Ross D.E."/>
            <person name="Marshall C.W."/>
            <person name="Gulliver D."/>
            <person name="May H.D."/>
            <person name="Norman R.S."/>
        </authorList>
    </citation>
    <scope>NUCLEOTIDE SEQUENCE [LARGE SCALE GENOMIC DNA]</scope>
    <source>
        <strain evidence="2 3">DSM 9173</strain>
    </source>
</reference>
<keyword evidence="3" id="KW-1185">Reference proteome</keyword>
<dbReference type="PANTHER" id="PTHR30411">
    <property type="entry name" value="CYTOPLASMIC PROTEIN"/>
    <property type="match status" value="1"/>
</dbReference>
<dbReference type="InterPro" id="IPR007214">
    <property type="entry name" value="YbaK/aa-tRNA-synth-assoc-dom"/>
</dbReference>
<name>A0ABR6WQL8_9FIRM</name>
<comment type="caution">
    <text evidence="2">The sequence shown here is derived from an EMBL/GenBank/DDBJ whole genome shotgun (WGS) entry which is preliminary data.</text>
</comment>
<gene>
    <name evidence="2" type="ORF">GH807_16750</name>
</gene>
<evidence type="ECO:0000259" key="1">
    <source>
        <dbReference type="Pfam" id="PF04073"/>
    </source>
</evidence>